<dbReference type="SUPFAM" id="SSF55331">
    <property type="entry name" value="Tautomerase/MIF"/>
    <property type="match status" value="1"/>
</dbReference>
<dbReference type="OrthoDB" id="9799841at2"/>
<keyword evidence="1" id="KW-0413">Isomerase</keyword>
<evidence type="ECO:0000313" key="3">
    <source>
        <dbReference type="EMBL" id="KGD72784.1"/>
    </source>
</evidence>
<keyword evidence="4" id="KW-1185">Reference proteome</keyword>
<evidence type="ECO:0000256" key="1">
    <source>
        <dbReference type="ARBA" id="ARBA00023235"/>
    </source>
</evidence>
<sequence>MPEVVVNLAAGRSEEQKDQLMQGIFEVVKNTLGVKEEYIVVSLNEVPKQHKTRGGKRFDKL</sequence>
<dbReference type="Pfam" id="PF01361">
    <property type="entry name" value="Tautomerase"/>
    <property type="match status" value="1"/>
</dbReference>
<dbReference type="InterPro" id="IPR004370">
    <property type="entry name" value="4-OT-like_dom"/>
</dbReference>
<gene>
    <name evidence="3" type="ORF">HA49_11170</name>
</gene>
<dbReference type="GO" id="GO:0016853">
    <property type="term" value="F:isomerase activity"/>
    <property type="evidence" value="ECO:0007669"/>
    <property type="project" value="UniProtKB-KW"/>
</dbReference>
<evidence type="ECO:0000259" key="2">
    <source>
        <dbReference type="Pfam" id="PF01361"/>
    </source>
</evidence>
<dbReference type="eggNOG" id="COG1942">
    <property type="taxonomic scope" value="Bacteria"/>
</dbReference>
<dbReference type="RefSeq" id="WP_038020449.1">
    <property type="nucleotide sequence ID" value="NZ_JPKR02000003.1"/>
</dbReference>
<feature type="domain" description="4-oxalocrotonate tautomerase-like" evidence="2">
    <location>
        <begin position="2"/>
        <end position="59"/>
    </location>
</feature>
<dbReference type="EMBL" id="JPKR02000003">
    <property type="protein sequence ID" value="KGD72784.1"/>
    <property type="molecule type" value="Genomic_DNA"/>
</dbReference>
<dbReference type="Proteomes" id="UP000029577">
    <property type="component" value="Unassembled WGS sequence"/>
</dbReference>
<dbReference type="AlphaFoldDB" id="A0A095T8B4"/>
<dbReference type="STRING" id="642227.HA49_11170"/>
<reference evidence="3" key="1">
    <citation type="submission" date="2014-12" db="EMBL/GenBank/DDBJ databases">
        <title>The draft genome of the Tatumella morbirosei type strain, LMG23360T isolated from pineapple rot.</title>
        <authorList>
            <person name="Smits T.H."/>
            <person name="Palmer M."/>
            <person name="Venter S.N."/>
            <person name="Duffy B."/>
            <person name="Steenkamp E.T."/>
            <person name="Chan W.Y."/>
            <person name="Coutinho T.A."/>
            <person name="Coetzee M.P."/>
            <person name="De Maayer P."/>
        </authorList>
    </citation>
    <scope>NUCLEOTIDE SEQUENCE [LARGE SCALE GENOMIC DNA]</scope>
    <source>
        <strain evidence="3">LMG 23360</strain>
    </source>
</reference>
<dbReference type="InterPro" id="IPR014347">
    <property type="entry name" value="Tautomerase/MIF_sf"/>
</dbReference>
<evidence type="ECO:0000313" key="4">
    <source>
        <dbReference type="Proteomes" id="UP000029577"/>
    </source>
</evidence>
<comment type="caution">
    <text evidence="3">The sequence shown here is derived from an EMBL/GenBank/DDBJ whole genome shotgun (WGS) entry which is preliminary data.</text>
</comment>
<proteinExistence type="predicted"/>
<organism evidence="3 4">
    <name type="scientific">Tatumella morbirosei</name>
    <dbReference type="NCBI Taxonomy" id="642227"/>
    <lineage>
        <taxon>Bacteria</taxon>
        <taxon>Pseudomonadati</taxon>
        <taxon>Pseudomonadota</taxon>
        <taxon>Gammaproteobacteria</taxon>
        <taxon>Enterobacterales</taxon>
        <taxon>Erwiniaceae</taxon>
        <taxon>Tatumella</taxon>
    </lineage>
</organism>
<dbReference type="Gene3D" id="3.30.429.10">
    <property type="entry name" value="Macrophage Migration Inhibitory Factor"/>
    <property type="match status" value="1"/>
</dbReference>
<name>A0A095T8B4_9GAMM</name>
<protein>
    <submittedName>
        <fullName evidence="3">4-oxalocrotonate tautomerase</fullName>
    </submittedName>
</protein>
<accession>A0A095T8B4</accession>